<feature type="non-terminal residue" evidence="7">
    <location>
        <position position="144"/>
    </location>
</feature>
<evidence type="ECO:0000256" key="1">
    <source>
        <dbReference type="ARBA" id="ARBA00004479"/>
    </source>
</evidence>
<keyword evidence="4" id="KW-0325">Glycoprotein</keyword>
<dbReference type="Pfam" id="PF13927">
    <property type="entry name" value="Ig_3"/>
    <property type="match status" value="1"/>
</dbReference>
<keyword evidence="3" id="KW-1015">Disulfide bond</keyword>
<comment type="subcellular location">
    <subcellularLocation>
        <location evidence="1">Membrane</location>
        <topology evidence="1">Single-pass type I membrane protein</topology>
    </subcellularLocation>
</comment>
<dbReference type="InterPro" id="IPR003598">
    <property type="entry name" value="Ig_sub2"/>
</dbReference>
<organism evidence="7">
    <name type="scientific">Brachionus ibericus</name>
    <dbReference type="NCBI Taxonomy" id="183141"/>
    <lineage>
        <taxon>Eukaryota</taxon>
        <taxon>Metazoa</taxon>
        <taxon>Spiralia</taxon>
        <taxon>Gnathifera</taxon>
        <taxon>Rotifera</taxon>
        <taxon>Eurotatoria</taxon>
        <taxon>Monogononta</taxon>
        <taxon>Pseudotrocha</taxon>
        <taxon>Ploima</taxon>
        <taxon>Brachionidae</taxon>
        <taxon>Brachionus</taxon>
    </lineage>
</organism>
<dbReference type="PROSITE" id="PS50835">
    <property type="entry name" value="IG_LIKE"/>
    <property type="match status" value="1"/>
</dbReference>
<dbReference type="InterPro" id="IPR007110">
    <property type="entry name" value="Ig-like_dom"/>
</dbReference>
<feature type="non-terminal residue" evidence="7">
    <location>
        <position position="1"/>
    </location>
</feature>
<evidence type="ECO:0000256" key="2">
    <source>
        <dbReference type="ARBA" id="ARBA00023136"/>
    </source>
</evidence>
<dbReference type="GO" id="GO:0005911">
    <property type="term" value="C:cell-cell junction"/>
    <property type="evidence" value="ECO:0007669"/>
    <property type="project" value="TreeGrafter"/>
</dbReference>
<sequence length="144" mass="16479">IAWYFNGVLLSLNSIRIINNKHFSIENPQPNEWILVIDPVNTIHDGQYSCHNFIINLFDFKIQVPPVFVGSNDTHVIINAQEKDNVTLTCEAEGSPPPLIYWYRNNKLIATGTQLFKNNVSRYNSAIYECVARNGIEPDPSRLF</sequence>
<keyword evidence="2" id="KW-0472">Membrane</keyword>
<protein>
    <submittedName>
        <fullName evidence="7">Follistatin-like 4</fullName>
    </submittedName>
</protein>
<proteinExistence type="evidence at transcript level"/>
<dbReference type="SMART" id="SM00408">
    <property type="entry name" value="IGc2"/>
    <property type="match status" value="1"/>
</dbReference>
<evidence type="ECO:0000313" key="7">
    <source>
        <dbReference type="EMBL" id="ADR79273.1"/>
    </source>
</evidence>
<dbReference type="GO" id="GO:0050839">
    <property type="term" value="F:cell adhesion molecule binding"/>
    <property type="evidence" value="ECO:0007669"/>
    <property type="project" value="TreeGrafter"/>
</dbReference>
<evidence type="ECO:0000259" key="6">
    <source>
        <dbReference type="PROSITE" id="PS50835"/>
    </source>
</evidence>
<dbReference type="InterPro" id="IPR051275">
    <property type="entry name" value="Cell_adhesion_signaling"/>
</dbReference>
<dbReference type="EMBL" id="GU451898">
    <property type="protein sequence ID" value="ADR79273.1"/>
    <property type="molecule type" value="mRNA"/>
</dbReference>
<dbReference type="PANTHER" id="PTHR11640:SF164">
    <property type="entry name" value="MAM DOMAIN-CONTAINING GLYCOSYLPHOSPHATIDYLINOSITOL ANCHOR PROTEIN 1"/>
    <property type="match status" value="1"/>
</dbReference>
<feature type="domain" description="Ig-like" evidence="6">
    <location>
        <begin position="65"/>
        <end position="144"/>
    </location>
</feature>
<accession>E5DRC6</accession>
<evidence type="ECO:0000256" key="3">
    <source>
        <dbReference type="ARBA" id="ARBA00023157"/>
    </source>
</evidence>
<dbReference type="SUPFAM" id="SSF48726">
    <property type="entry name" value="Immunoglobulin"/>
    <property type="match status" value="2"/>
</dbReference>
<dbReference type="InterPro" id="IPR036179">
    <property type="entry name" value="Ig-like_dom_sf"/>
</dbReference>
<dbReference type="InterPro" id="IPR013783">
    <property type="entry name" value="Ig-like_fold"/>
</dbReference>
<name>E5DRC6_9BILA</name>
<dbReference type="Gene3D" id="2.60.40.10">
    <property type="entry name" value="Immunoglobulins"/>
    <property type="match status" value="2"/>
</dbReference>
<dbReference type="GO" id="GO:0098609">
    <property type="term" value="P:cell-cell adhesion"/>
    <property type="evidence" value="ECO:0007669"/>
    <property type="project" value="TreeGrafter"/>
</dbReference>
<dbReference type="PANTHER" id="PTHR11640">
    <property type="entry name" value="NEPHRIN"/>
    <property type="match status" value="1"/>
</dbReference>
<evidence type="ECO:0000256" key="4">
    <source>
        <dbReference type="ARBA" id="ARBA00023180"/>
    </source>
</evidence>
<dbReference type="GO" id="GO:0005886">
    <property type="term" value="C:plasma membrane"/>
    <property type="evidence" value="ECO:0007669"/>
    <property type="project" value="TreeGrafter"/>
</dbReference>
<reference evidence="7" key="1">
    <citation type="journal article" date="2011" name="Hydrobiologia">
        <title>Sequence analysis of genomic DNA (680 Mb) by GS-FLX-Titanium sequencer in the monogonont rotifer, Brachionus ibericus.</title>
        <authorList>
            <person name="Lee J.-S."/>
            <person name="Kim R.-O."/>
            <person name="Rhee J.-S."/>
            <person name="Han J."/>
            <person name="Hwang D.-S."/>
            <person name="Choi B.-S."/>
            <person name="Lee C.J."/>
            <person name="Yoon Y.-D."/>
            <person name="Lim J.-S."/>
            <person name="Lee Y.-M."/>
            <person name="Park G.S."/>
            <person name="Hagiwara A."/>
            <person name="Choi I.-Y."/>
        </authorList>
    </citation>
    <scope>NUCLEOTIDE SEQUENCE</scope>
</reference>
<keyword evidence="5" id="KW-0393">Immunoglobulin domain</keyword>
<dbReference type="AlphaFoldDB" id="E5DRC6"/>
<evidence type="ECO:0000256" key="5">
    <source>
        <dbReference type="ARBA" id="ARBA00023319"/>
    </source>
</evidence>